<name>A0AA48L9R3_9TREE</name>
<dbReference type="Gene3D" id="2.40.50.90">
    <property type="match status" value="1"/>
</dbReference>
<evidence type="ECO:0000256" key="1">
    <source>
        <dbReference type="ARBA" id="ARBA00004167"/>
    </source>
</evidence>
<dbReference type="PANTHER" id="PTHR12302:SF3">
    <property type="entry name" value="SERINE_THREONINE-PROTEIN KINASE 31"/>
    <property type="match status" value="1"/>
</dbReference>
<evidence type="ECO:0000256" key="5">
    <source>
        <dbReference type="ARBA" id="ARBA00014651"/>
    </source>
</evidence>
<dbReference type="GO" id="GO:0004519">
    <property type="term" value="F:endonuclease activity"/>
    <property type="evidence" value="ECO:0007669"/>
    <property type="project" value="UniProtKB-KW"/>
</dbReference>
<dbReference type="GO" id="GO:0016787">
    <property type="term" value="F:hydrolase activity"/>
    <property type="evidence" value="ECO:0007669"/>
    <property type="project" value="UniProtKB-KW"/>
</dbReference>
<reference evidence="18" key="1">
    <citation type="journal article" date="2023" name="BMC Genomics">
        <title>Chromosome-level genome assemblies of Cutaneotrichosporon spp. (Trichosporonales, Basidiomycota) reveal imbalanced evolution between nucleotide sequences and chromosome synteny.</title>
        <authorList>
            <person name="Kobayashi Y."/>
            <person name="Kayamori A."/>
            <person name="Aoki K."/>
            <person name="Shiwa Y."/>
            <person name="Matsutani M."/>
            <person name="Fujita N."/>
            <person name="Sugita T."/>
            <person name="Iwasaki W."/>
            <person name="Tanaka N."/>
            <person name="Takashima M."/>
        </authorList>
    </citation>
    <scope>NUCLEOTIDE SEQUENCE</scope>
    <source>
        <strain evidence="18">HIS019</strain>
    </source>
</reference>
<evidence type="ECO:0000256" key="12">
    <source>
        <dbReference type="ARBA" id="ARBA00022989"/>
    </source>
</evidence>
<keyword evidence="14 16" id="KW-0472">Membrane</keyword>
<feature type="transmembrane region" description="Helical" evidence="16">
    <location>
        <begin position="64"/>
        <end position="83"/>
    </location>
</feature>
<keyword evidence="10" id="KW-0378">Hydrolase</keyword>
<evidence type="ECO:0000256" key="8">
    <source>
        <dbReference type="ARBA" id="ARBA00022723"/>
    </source>
</evidence>
<keyword evidence="11" id="KW-0106">Calcium</keyword>
<dbReference type="GeneID" id="85498479"/>
<evidence type="ECO:0000256" key="3">
    <source>
        <dbReference type="ARBA" id="ARBA00005435"/>
    </source>
</evidence>
<evidence type="ECO:0000259" key="17">
    <source>
        <dbReference type="PROSITE" id="PS50830"/>
    </source>
</evidence>
<dbReference type="GO" id="GO:0016020">
    <property type="term" value="C:membrane"/>
    <property type="evidence" value="ECO:0007669"/>
    <property type="project" value="UniProtKB-SubCell"/>
</dbReference>
<evidence type="ECO:0000256" key="13">
    <source>
        <dbReference type="ARBA" id="ARBA00023128"/>
    </source>
</evidence>
<keyword evidence="7" id="KW-0540">Nuclease</keyword>
<evidence type="ECO:0000256" key="14">
    <source>
        <dbReference type="ARBA" id="ARBA00023136"/>
    </source>
</evidence>
<feature type="region of interest" description="Disordered" evidence="15">
    <location>
        <begin position="1"/>
        <end position="22"/>
    </location>
</feature>
<feature type="compositionally biased region" description="Basic and acidic residues" evidence="15">
    <location>
        <begin position="1"/>
        <end position="12"/>
    </location>
</feature>
<dbReference type="SMART" id="SM00318">
    <property type="entry name" value="SNc"/>
    <property type="match status" value="1"/>
</dbReference>
<dbReference type="PROSITE" id="PS50830">
    <property type="entry name" value="TNASE_3"/>
    <property type="match status" value="1"/>
</dbReference>
<evidence type="ECO:0000256" key="16">
    <source>
        <dbReference type="SAM" id="Phobius"/>
    </source>
</evidence>
<dbReference type="PANTHER" id="PTHR12302">
    <property type="entry name" value="EBNA2 BINDING PROTEIN P100"/>
    <property type="match status" value="1"/>
</dbReference>
<proteinExistence type="inferred from homology"/>
<evidence type="ECO:0000256" key="15">
    <source>
        <dbReference type="SAM" id="MobiDB-lite"/>
    </source>
</evidence>
<evidence type="ECO:0000256" key="2">
    <source>
        <dbReference type="ARBA" id="ARBA00004173"/>
    </source>
</evidence>
<evidence type="ECO:0000256" key="10">
    <source>
        <dbReference type="ARBA" id="ARBA00022801"/>
    </source>
</evidence>
<evidence type="ECO:0000313" key="18">
    <source>
        <dbReference type="EMBL" id="BEI94609.1"/>
    </source>
</evidence>
<dbReference type="KEGG" id="ccac:CcaHIS019_0701810"/>
<dbReference type="EMBL" id="AP028218">
    <property type="protein sequence ID" value="BEI94609.1"/>
    <property type="molecule type" value="Genomic_DNA"/>
</dbReference>
<keyword evidence="6 16" id="KW-0812">Transmembrane</keyword>
<keyword evidence="12 16" id="KW-1133">Transmembrane helix</keyword>
<dbReference type="InterPro" id="IPR035437">
    <property type="entry name" value="SNase_OB-fold_sf"/>
</dbReference>
<evidence type="ECO:0000256" key="11">
    <source>
        <dbReference type="ARBA" id="ARBA00022837"/>
    </source>
</evidence>
<evidence type="ECO:0000256" key="4">
    <source>
        <dbReference type="ARBA" id="ARBA00013404"/>
    </source>
</evidence>
<dbReference type="AlphaFoldDB" id="A0AA48L9R3"/>
<dbReference type="GO" id="GO:0005739">
    <property type="term" value="C:mitochondrion"/>
    <property type="evidence" value="ECO:0007669"/>
    <property type="project" value="UniProtKB-SubCell"/>
</dbReference>
<keyword evidence="13" id="KW-0496">Mitochondrion</keyword>
<sequence length="308" mass="34150">MQRADRRVHEDAACPGSQANASEADETGYIHIARSPLESLGSLGTPGSRWPPWLVDAMQDPAKAAILSGGCAVAVTLAGISIYRRFLRRIPNADSVTAAMIEEKRKIVGVVTRVGDGDGFRLYHTPGPFWRFPLKLRRVPTTTKELKNETLSIRIAGVDAPELAHFGNPAQPYAKESLDWLTNTVDGRRVKCQLLRKDQYGRIVAVPWLCRSVLPDKPLPLMMLREGVAVVYTQGGAEFGPWGLDKLQAEEDEARKNRRGLWGGRSVEKPGDFKRRVREGSEEAATTVKLGKKRSWWEALGRWLGGKT</sequence>
<organism evidence="18 19">
    <name type="scientific">Cutaneotrichosporon cavernicola</name>
    <dbReference type="NCBI Taxonomy" id="279322"/>
    <lineage>
        <taxon>Eukaryota</taxon>
        <taxon>Fungi</taxon>
        <taxon>Dikarya</taxon>
        <taxon>Basidiomycota</taxon>
        <taxon>Agaricomycotina</taxon>
        <taxon>Tremellomycetes</taxon>
        <taxon>Trichosporonales</taxon>
        <taxon>Trichosporonaceae</taxon>
        <taxon>Cutaneotrichosporon</taxon>
    </lineage>
</organism>
<dbReference type="GO" id="GO:0046872">
    <property type="term" value="F:metal ion binding"/>
    <property type="evidence" value="ECO:0007669"/>
    <property type="project" value="UniProtKB-KW"/>
</dbReference>
<dbReference type="Proteomes" id="UP001233271">
    <property type="component" value="Chromosome 7a"/>
</dbReference>
<evidence type="ECO:0000256" key="9">
    <source>
        <dbReference type="ARBA" id="ARBA00022759"/>
    </source>
</evidence>
<comment type="similarity">
    <text evidence="3">Belongs to the LCL3 family.</text>
</comment>
<comment type="subcellular location">
    <subcellularLocation>
        <location evidence="1">Membrane</location>
        <topology evidence="1">Single-pass membrane protein</topology>
    </subcellularLocation>
    <subcellularLocation>
        <location evidence="2">Mitochondrion</location>
    </subcellularLocation>
</comment>
<keyword evidence="9" id="KW-0255">Endonuclease</keyword>
<keyword evidence="19" id="KW-1185">Reference proteome</keyword>
<evidence type="ECO:0000256" key="7">
    <source>
        <dbReference type="ARBA" id="ARBA00022722"/>
    </source>
</evidence>
<dbReference type="InterPro" id="IPR016071">
    <property type="entry name" value="Staphylococal_nuclease_OB-fold"/>
</dbReference>
<dbReference type="RefSeq" id="XP_060459874.1">
    <property type="nucleotide sequence ID" value="XM_060603596.1"/>
</dbReference>
<dbReference type="SUPFAM" id="SSF50199">
    <property type="entry name" value="Staphylococcal nuclease"/>
    <property type="match status" value="1"/>
</dbReference>
<protein>
    <recommendedName>
        <fullName evidence="4">Probable endonuclease LCL3</fullName>
    </recommendedName>
    <alternativeName>
        <fullName evidence="5">Probable endonuclease lcl3</fullName>
    </alternativeName>
</protein>
<evidence type="ECO:0000256" key="6">
    <source>
        <dbReference type="ARBA" id="ARBA00022692"/>
    </source>
</evidence>
<dbReference type="FunFam" id="2.40.50.90:FF:000029">
    <property type="entry name" value="Probable endonuclease lcl3"/>
    <property type="match status" value="1"/>
</dbReference>
<dbReference type="Pfam" id="PF00565">
    <property type="entry name" value="SNase"/>
    <property type="match status" value="1"/>
</dbReference>
<keyword evidence="8" id="KW-0479">Metal-binding</keyword>
<evidence type="ECO:0000313" key="19">
    <source>
        <dbReference type="Proteomes" id="UP001233271"/>
    </source>
</evidence>
<accession>A0AA48L9R3</accession>
<gene>
    <name evidence="18" type="primary">LCL3</name>
    <name evidence="18" type="ORF">CcaverHIS019_0701810</name>
</gene>
<feature type="domain" description="TNase-like" evidence="17">
    <location>
        <begin position="105"/>
        <end position="264"/>
    </location>
</feature>